<organism evidence="2 3">
    <name type="scientific">Rugamonas rubra</name>
    <dbReference type="NCBI Taxonomy" id="758825"/>
    <lineage>
        <taxon>Bacteria</taxon>
        <taxon>Pseudomonadati</taxon>
        <taxon>Pseudomonadota</taxon>
        <taxon>Betaproteobacteria</taxon>
        <taxon>Burkholderiales</taxon>
        <taxon>Oxalobacteraceae</taxon>
        <taxon>Telluria group</taxon>
        <taxon>Rugamonas</taxon>
    </lineage>
</organism>
<accession>A0A1I4T2U0</accession>
<evidence type="ECO:0000313" key="3">
    <source>
        <dbReference type="Proteomes" id="UP000199470"/>
    </source>
</evidence>
<dbReference type="Proteomes" id="UP000199470">
    <property type="component" value="Unassembled WGS sequence"/>
</dbReference>
<name>A0A1I4T2U0_9BURK</name>
<reference evidence="2 3" key="1">
    <citation type="submission" date="2016-10" db="EMBL/GenBank/DDBJ databases">
        <authorList>
            <person name="de Groot N.N."/>
        </authorList>
    </citation>
    <scope>NUCLEOTIDE SEQUENCE [LARGE SCALE GENOMIC DNA]</scope>
    <source>
        <strain evidence="2 3">ATCC 43154</strain>
    </source>
</reference>
<feature type="signal peptide" evidence="1">
    <location>
        <begin position="1"/>
        <end position="21"/>
    </location>
</feature>
<dbReference type="EMBL" id="FOTW01000029">
    <property type="protein sequence ID" value="SFM71006.1"/>
    <property type="molecule type" value="Genomic_DNA"/>
</dbReference>
<sequence>MKLKIRMFLFALGLGSSMAWAQPNLNTCLNQCTYDYNQCRANGQPSCGAIRSACVGDCYRQ</sequence>
<evidence type="ECO:0000256" key="1">
    <source>
        <dbReference type="SAM" id="SignalP"/>
    </source>
</evidence>
<keyword evidence="3" id="KW-1185">Reference proteome</keyword>
<gene>
    <name evidence="2" type="ORF">SAMN02982985_05023</name>
</gene>
<evidence type="ECO:0000313" key="2">
    <source>
        <dbReference type="EMBL" id="SFM71006.1"/>
    </source>
</evidence>
<dbReference type="STRING" id="758825.SAMN02982985_05023"/>
<protein>
    <submittedName>
        <fullName evidence="2">Uncharacterized protein</fullName>
    </submittedName>
</protein>
<keyword evidence="1" id="KW-0732">Signal</keyword>
<dbReference type="AlphaFoldDB" id="A0A1I4T2U0"/>
<dbReference type="RefSeq" id="WP_093390443.1">
    <property type="nucleotide sequence ID" value="NZ_FOTW01000029.1"/>
</dbReference>
<feature type="chain" id="PRO_5011532954" evidence="1">
    <location>
        <begin position="22"/>
        <end position="61"/>
    </location>
</feature>
<proteinExistence type="predicted"/>